<feature type="non-terminal residue" evidence="1">
    <location>
        <position position="1"/>
    </location>
</feature>
<evidence type="ECO:0000313" key="1">
    <source>
        <dbReference type="EMBL" id="CAG7726010.1"/>
    </source>
</evidence>
<reference evidence="1" key="1">
    <citation type="submission" date="2021-06" db="EMBL/GenBank/DDBJ databases">
        <authorList>
            <person name="Hodson N. C."/>
            <person name="Mongue J. A."/>
            <person name="Jaron S. K."/>
        </authorList>
    </citation>
    <scope>NUCLEOTIDE SEQUENCE</scope>
</reference>
<sequence length="19" mass="2386">RHHRKYTMAWTPSKERFPG</sequence>
<dbReference type="Proteomes" id="UP000708208">
    <property type="component" value="Unassembled WGS sequence"/>
</dbReference>
<proteinExistence type="predicted"/>
<keyword evidence="2" id="KW-1185">Reference proteome</keyword>
<organism evidence="1 2">
    <name type="scientific">Allacma fusca</name>
    <dbReference type="NCBI Taxonomy" id="39272"/>
    <lineage>
        <taxon>Eukaryota</taxon>
        <taxon>Metazoa</taxon>
        <taxon>Ecdysozoa</taxon>
        <taxon>Arthropoda</taxon>
        <taxon>Hexapoda</taxon>
        <taxon>Collembola</taxon>
        <taxon>Symphypleona</taxon>
        <taxon>Sminthuridae</taxon>
        <taxon>Allacma</taxon>
    </lineage>
</organism>
<dbReference type="EMBL" id="CAJVCH010129597">
    <property type="protein sequence ID" value="CAG7726010.1"/>
    <property type="molecule type" value="Genomic_DNA"/>
</dbReference>
<evidence type="ECO:0000313" key="2">
    <source>
        <dbReference type="Proteomes" id="UP000708208"/>
    </source>
</evidence>
<gene>
    <name evidence="1" type="ORF">AFUS01_LOCUS14942</name>
</gene>
<comment type="caution">
    <text evidence="1">The sequence shown here is derived from an EMBL/GenBank/DDBJ whole genome shotgun (WGS) entry which is preliminary data.</text>
</comment>
<name>A0A8J2KGT2_9HEXA</name>
<protein>
    <submittedName>
        <fullName evidence="1">Uncharacterized protein</fullName>
    </submittedName>
</protein>
<feature type="non-terminal residue" evidence="1">
    <location>
        <position position="19"/>
    </location>
</feature>
<dbReference type="AlphaFoldDB" id="A0A8J2KGT2"/>
<accession>A0A8J2KGT2</accession>